<gene>
    <name evidence="2" type="ORF">ECPE_LOCUS7706</name>
</gene>
<proteinExistence type="predicted"/>
<feature type="compositionally biased region" description="Polar residues" evidence="1">
    <location>
        <begin position="159"/>
        <end position="182"/>
    </location>
</feature>
<sequence length="211" mass="23377">MIDEFLFMMGKKSIQRHQLCGCVFPSDYRSVAATFHIRRNIILWVSCTEKPNDLITEPGPDGDGSLKTHEVNGSPNPDAQSTIAYDIASPVHATGARVNKRPPRLQQQQQQQQNVPSHWTPTSKFSSEPRGSGNLNRSTEENHNPNVDKAVDGRRTPVSMGSGTKTNNSCTTGGAGVGSQQNSPVKSKCFSLIWDSQSPRHMTFLRFFEFM</sequence>
<evidence type="ECO:0000313" key="4">
    <source>
        <dbReference type="WBParaSite" id="ECPE_0000772501-mRNA-1"/>
    </source>
</evidence>
<protein>
    <submittedName>
        <fullName evidence="2 4">Uncharacterized protein</fullName>
    </submittedName>
</protein>
<name>A0A183AL71_9TREM</name>
<dbReference type="AlphaFoldDB" id="A0A183AL71"/>
<dbReference type="Proteomes" id="UP000272942">
    <property type="component" value="Unassembled WGS sequence"/>
</dbReference>
<reference evidence="4" key="1">
    <citation type="submission" date="2016-06" db="UniProtKB">
        <authorList>
            <consortium name="WormBaseParasite"/>
        </authorList>
    </citation>
    <scope>IDENTIFICATION</scope>
</reference>
<reference evidence="2 3" key="2">
    <citation type="submission" date="2018-11" db="EMBL/GenBank/DDBJ databases">
        <authorList>
            <consortium name="Pathogen Informatics"/>
        </authorList>
    </citation>
    <scope>NUCLEOTIDE SEQUENCE [LARGE SCALE GENOMIC DNA]</scope>
    <source>
        <strain evidence="2 3">Egypt</strain>
    </source>
</reference>
<accession>A0A183AL71</accession>
<dbReference type="WBParaSite" id="ECPE_0000772501-mRNA-1">
    <property type="protein sequence ID" value="ECPE_0000772501-mRNA-1"/>
    <property type="gene ID" value="ECPE_0000772501"/>
</dbReference>
<evidence type="ECO:0000313" key="2">
    <source>
        <dbReference type="EMBL" id="VDP81790.1"/>
    </source>
</evidence>
<feature type="compositionally biased region" description="Polar residues" evidence="1">
    <location>
        <begin position="71"/>
        <end position="81"/>
    </location>
</feature>
<feature type="region of interest" description="Disordered" evidence="1">
    <location>
        <begin position="54"/>
        <end position="81"/>
    </location>
</feature>
<evidence type="ECO:0000313" key="3">
    <source>
        <dbReference type="Proteomes" id="UP000272942"/>
    </source>
</evidence>
<evidence type="ECO:0000256" key="1">
    <source>
        <dbReference type="SAM" id="MobiDB-lite"/>
    </source>
</evidence>
<feature type="compositionally biased region" description="Polar residues" evidence="1">
    <location>
        <begin position="114"/>
        <end position="126"/>
    </location>
</feature>
<keyword evidence="3" id="KW-1185">Reference proteome</keyword>
<feature type="region of interest" description="Disordered" evidence="1">
    <location>
        <begin position="97"/>
        <end position="182"/>
    </location>
</feature>
<dbReference type="EMBL" id="UZAN01044955">
    <property type="protein sequence ID" value="VDP81790.1"/>
    <property type="molecule type" value="Genomic_DNA"/>
</dbReference>
<organism evidence="4">
    <name type="scientific">Echinostoma caproni</name>
    <dbReference type="NCBI Taxonomy" id="27848"/>
    <lineage>
        <taxon>Eukaryota</taxon>
        <taxon>Metazoa</taxon>
        <taxon>Spiralia</taxon>
        <taxon>Lophotrochozoa</taxon>
        <taxon>Platyhelminthes</taxon>
        <taxon>Trematoda</taxon>
        <taxon>Digenea</taxon>
        <taxon>Plagiorchiida</taxon>
        <taxon>Echinostomata</taxon>
        <taxon>Echinostomatoidea</taxon>
        <taxon>Echinostomatidae</taxon>
        <taxon>Echinostoma</taxon>
    </lineage>
</organism>